<dbReference type="InterPro" id="IPR029044">
    <property type="entry name" value="Nucleotide-diphossugar_trans"/>
</dbReference>
<feature type="domain" description="PLOD1-3-like GT" evidence="2">
    <location>
        <begin position="159"/>
        <end position="389"/>
    </location>
</feature>
<evidence type="ECO:0000259" key="2">
    <source>
        <dbReference type="Pfam" id="PF25342"/>
    </source>
</evidence>
<dbReference type="GeneID" id="27684808"/>
<dbReference type="InParanoid" id="A0A0L0HRY1"/>
<dbReference type="eggNOG" id="KOG1971">
    <property type="taxonomic scope" value="Eukaryota"/>
</dbReference>
<gene>
    <name evidence="3" type="ORF">SPPG_01122</name>
</gene>
<dbReference type="SUPFAM" id="SSF53448">
    <property type="entry name" value="Nucleotide-diphospho-sugar transferases"/>
    <property type="match status" value="1"/>
</dbReference>
<reference evidence="3 4" key="1">
    <citation type="submission" date="2009-08" db="EMBL/GenBank/DDBJ databases">
        <title>The Genome Sequence of Spizellomyces punctatus strain DAOM BR117.</title>
        <authorList>
            <consortium name="The Broad Institute Genome Sequencing Platform"/>
            <person name="Russ C."/>
            <person name="Cuomo C."/>
            <person name="Shea T."/>
            <person name="Young S.K."/>
            <person name="Zeng Q."/>
            <person name="Koehrsen M."/>
            <person name="Haas B."/>
            <person name="Borodovsky M."/>
            <person name="Guigo R."/>
            <person name="Alvarado L."/>
            <person name="Berlin A."/>
            <person name="Bochicchio J."/>
            <person name="Borenstein D."/>
            <person name="Chapman S."/>
            <person name="Chen Z."/>
            <person name="Engels R."/>
            <person name="Freedman E."/>
            <person name="Gellesch M."/>
            <person name="Goldberg J."/>
            <person name="Griggs A."/>
            <person name="Gujja S."/>
            <person name="Heiman D."/>
            <person name="Hepburn T."/>
            <person name="Howarth C."/>
            <person name="Jen D."/>
            <person name="Larson L."/>
            <person name="Lewis B."/>
            <person name="Mehta T."/>
            <person name="Park D."/>
            <person name="Pearson M."/>
            <person name="Roberts A."/>
            <person name="Saif S."/>
            <person name="Shenoy N."/>
            <person name="Sisk P."/>
            <person name="Stolte C."/>
            <person name="Sykes S."/>
            <person name="Thomson T."/>
            <person name="Walk T."/>
            <person name="White J."/>
            <person name="Yandava C."/>
            <person name="Burger G."/>
            <person name="Gray M.W."/>
            <person name="Holland P.W.H."/>
            <person name="King N."/>
            <person name="Lang F.B.F."/>
            <person name="Roger A.J."/>
            <person name="Ruiz-Trillo I."/>
            <person name="Lander E."/>
            <person name="Nusbaum C."/>
        </authorList>
    </citation>
    <scope>NUCLEOTIDE SEQUENCE [LARGE SCALE GENOMIC DNA]</scope>
    <source>
        <strain evidence="3 4">DAOM BR117</strain>
    </source>
</reference>
<dbReference type="AlphaFoldDB" id="A0A0L0HRY1"/>
<dbReference type="RefSeq" id="XP_016611689.1">
    <property type="nucleotide sequence ID" value="XM_016749442.1"/>
</dbReference>
<proteinExistence type="predicted"/>
<protein>
    <recommendedName>
        <fullName evidence="2">PLOD1-3-like GT domain-containing protein</fullName>
    </recommendedName>
</protein>
<organism evidence="3 4">
    <name type="scientific">Spizellomyces punctatus (strain DAOM BR117)</name>
    <dbReference type="NCBI Taxonomy" id="645134"/>
    <lineage>
        <taxon>Eukaryota</taxon>
        <taxon>Fungi</taxon>
        <taxon>Fungi incertae sedis</taxon>
        <taxon>Chytridiomycota</taxon>
        <taxon>Chytridiomycota incertae sedis</taxon>
        <taxon>Chytridiomycetes</taxon>
        <taxon>Spizellomycetales</taxon>
        <taxon>Spizellomycetaceae</taxon>
        <taxon>Spizellomyces</taxon>
    </lineage>
</organism>
<dbReference type="OrthoDB" id="69177at2759"/>
<dbReference type="STRING" id="645134.A0A0L0HRY1"/>
<evidence type="ECO:0000256" key="1">
    <source>
        <dbReference type="SAM" id="Phobius"/>
    </source>
</evidence>
<dbReference type="Pfam" id="PF25342">
    <property type="entry name" value="GT_PLOD"/>
    <property type="match status" value="1"/>
</dbReference>
<dbReference type="Proteomes" id="UP000053201">
    <property type="component" value="Unassembled WGS sequence"/>
</dbReference>
<dbReference type="InterPro" id="IPR057589">
    <property type="entry name" value="GT_PLOD"/>
</dbReference>
<name>A0A0L0HRY1_SPIPD</name>
<keyword evidence="1" id="KW-0812">Transmembrane</keyword>
<keyword evidence="1" id="KW-0472">Membrane</keyword>
<feature type="transmembrane region" description="Helical" evidence="1">
    <location>
        <begin position="42"/>
        <end position="60"/>
    </location>
</feature>
<dbReference type="CDD" id="cd22997">
    <property type="entry name" value="GT_LH"/>
    <property type="match status" value="1"/>
</dbReference>
<accession>A0A0L0HRY1</accession>
<keyword evidence="4" id="KW-1185">Reference proteome</keyword>
<evidence type="ECO:0000313" key="3">
    <source>
        <dbReference type="EMBL" id="KND03650.1"/>
    </source>
</evidence>
<keyword evidence="1" id="KW-1133">Transmembrane helix</keyword>
<sequence>MSRWEDLTRSACVMPLVALRHVPSFIRSLTLGRGRKRSPYSIIRLAVSSVVVIFFVYYLFVHLPQPVHYSSPLRAPSLLADPICLIRQTGWSLGYMIKRDKSPCSEVFMRHVVTKDLVERGWEKRTLGAYRAEEAKEGEGRHPILTGECFEKEDCPVVWVSMGSRCSKGFNRLAANLQSAGIPLAIIGYPDRWKGFGHRIRLYHDYLLTLPDDSLVILSDGDDVIFARCDIKEVEEAYKRLNTSVVFTAEPYCWPYTSIWSQYPEVPPPPPTSAGHRSGSRYLNAGTVIGTAAALREFLAHSYNKGGSECADDQGAFTYTFLERLELLGGDKNNPNWQKMGVTLDYYQDIFMSLQATVMADLKVDVRAGRVRNRLTGGNACILHQNGNKDESQILEALVERLGVNNW</sequence>
<dbReference type="VEuPathDB" id="FungiDB:SPPG_01122"/>
<evidence type="ECO:0000313" key="4">
    <source>
        <dbReference type="Proteomes" id="UP000053201"/>
    </source>
</evidence>
<dbReference type="EMBL" id="KQ257451">
    <property type="protein sequence ID" value="KND03650.1"/>
    <property type="molecule type" value="Genomic_DNA"/>
</dbReference>